<comment type="caution">
    <text evidence="8">The sequence shown here is derived from an EMBL/GenBank/DDBJ whole genome shotgun (WGS) entry which is preliminary data.</text>
</comment>
<dbReference type="Pfam" id="PF00254">
    <property type="entry name" value="FKBP_C"/>
    <property type="match status" value="1"/>
</dbReference>
<accession>A0A318U7G5</accession>
<evidence type="ECO:0000313" key="9">
    <source>
        <dbReference type="Proteomes" id="UP000248198"/>
    </source>
</evidence>
<comment type="catalytic activity">
    <reaction evidence="1 5 6">
        <text>[protein]-peptidylproline (omega=180) = [protein]-peptidylproline (omega=0)</text>
        <dbReference type="Rhea" id="RHEA:16237"/>
        <dbReference type="Rhea" id="RHEA-COMP:10747"/>
        <dbReference type="Rhea" id="RHEA-COMP:10748"/>
        <dbReference type="ChEBI" id="CHEBI:83833"/>
        <dbReference type="ChEBI" id="CHEBI:83834"/>
        <dbReference type="EC" id="5.2.1.8"/>
    </reaction>
</comment>
<dbReference type="PANTHER" id="PTHR43811:SF19">
    <property type="entry name" value="39 KDA FK506-BINDING NUCLEAR PROTEIN"/>
    <property type="match status" value="1"/>
</dbReference>
<name>A0A318U7G5_9SPHI</name>
<comment type="similarity">
    <text evidence="2 6">Belongs to the FKBP-type PPIase family.</text>
</comment>
<proteinExistence type="inferred from homology"/>
<dbReference type="EMBL" id="QKLU01000009">
    <property type="protein sequence ID" value="PYF70008.1"/>
    <property type="molecule type" value="Genomic_DNA"/>
</dbReference>
<dbReference type="Gene3D" id="3.10.50.40">
    <property type="match status" value="1"/>
</dbReference>
<dbReference type="AlphaFoldDB" id="A0A318U7G5"/>
<sequence>MLKNKILFVAIAFAMVLSSCGKDETEYEDIRAAQLKIDTKIIQQYIADQKLTEFKQSNGLFYQIINPGTGTDVLKVKDTLSVFYDGRVLGQPKAFDSVATTTPRILILGSLFQGLEQGFPLIRKGGKMRLIIPSTMAYINRQVGTIPPNSVLDFNINLVDVKPRIEPNTNNPKP</sequence>
<feature type="domain" description="PPIase FKBP-type" evidence="7">
    <location>
        <begin position="77"/>
        <end position="162"/>
    </location>
</feature>
<evidence type="ECO:0000256" key="2">
    <source>
        <dbReference type="ARBA" id="ARBA00006577"/>
    </source>
</evidence>
<protein>
    <recommendedName>
        <fullName evidence="6">Peptidyl-prolyl cis-trans isomerase</fullName>
        <ecNumber evidence="6">5.2.1.8</ecNumber>
    </recommendedName>
</protein>
<dbReference type="GO" id="GO:0003755">
    <property type="term" value="F:peptidyl-prolyl cis-trans isomerase activity"/>
    <property type="evidence" value="ECO:0007669"/>
    <property type="project" value="UniProtKB-UniRule"/>
</dbReference>
<dbReference type="InterPro" id="IPR001179">
    <property type="entry name" value="PPIase_FKBP_dom"/>
</dbReference>
<evidence type="ECO:0000256" key="3">
    <source>
        <dbReference type="ARBA" id="ARBA00023110"/>
    </source>
</evidence>
<evidence type="ECO:0000256" key="1">
    <source>
        <dbReference type="ARBA" id="ARBA00000971"/>
    </source>
</evidence>
<dbReference type="RefSeq" id="WP_170123386.1">
    <property type="nucleotide sequence ID" value="NZ_QKLU01000009.1"/>
</dbReference>
<evidence type="ECO:0000256" key="5">
    <source>
        <dbReference type="PROSITE-ProRule" id="PRU00277"/>
    </source>
</evidence>
<gene>
    <name evidence="8" type="ORF">B0O44_10999</name>
</gene>
<evidence type="ECO:0000256" key="4">
    <source>
        <dbReference type="ARBA" id="ARBA00023235"/>
    </source>
</evidence>
<dbReference type="PROSITE" id="PS51257">
    <property type="entry name" value="PROKAR_LIPOPROTEIN"/>
    <property type="match status" value="1"/>
</dbReference>
<dbReference type="PROSITE" id="PS50059">
    <property type="entry name" value="FKBP_PPIASE"/>
    <property type="match status" value="1"/>
</dbReference>
<dbReference type="PANTHER" id="PTHR43811">
    <property type="entry name" value="FKBP-TYPE PEPTIDYL-PROLYL CIS-TRANS ISOMERASE FKPA"/>
    <property type="match status" value="1"/>
</dbReference>
<evidence type="ECO:0000313" key="8">
    <source>
        <dbReference type="EMBL" id="PYF70008.1"/>
    </source>
</evidence>
<dbReference type="EC" id="5.2.1.8" evidence="6"/>
<keyword evidence="9" id="KW-1185">Reference proteome</keyword>
<dbReference type="InterPro" id="IPR046357">
    <property type="entry name" value="PPIase_dom_sf"/>
</dbReference>
<keyword evidence="4 5" id="KW-0413">Isomerase</keyword>
<dbReference type="Proteomes" id="UP000248198">
    <property type="component" value="Unassembled WGS sequence"/>
</dbReference>
<keyword evidence="3 5" id="KW-0697">Rotamase</keyword>
<evidence type="ECO:0000259" key="7">
    <source>
        <dbReference type="PROSITE" id="PS50059"/>
    </source>
</evidence>
<reference evidence="8 9" key="1">
    <citation type="submission" date="2018-06" db="EMBL/GenBank/DDBJ databases">
        <title>Genomic Encyclopedia of Archaeal and Bacterial Type Strains, Phase II (KMG-II): from individual species to whole genera.</title>
        <authorList>
            <person name="Goeker M."/>
        </authorList>
    </citation>
    <scope>NUCLEOTIDE SEQUENCE [LARGE SCALE GENOMIC DNA]</scope>
    <source>
        <strain evidence="8 9">DSM 27372</strain>
    </source>
</reference>
<dbReference type="SUPFAM" id="SSF54534">
    <property type="entry name" value="FKBP-like"/>
    <property type="match status" value="1"/>
</dbReference>
<organism evidence="8 9">
    <name type="scientific">Pedobacter nutrimenti</name>
    <dbReference type="NCBI Taxonomy" id="1241337"/>
    <lineage>
        <taxon>Bacteria</taxon>
        <taxon>Pseudomonadati</taxon>
        <taxon>Bacteroidota</taxon>
        <taxon>Sphingobacteriia</taxon>
        <taxon>Sphingobacteriales</taxon>
        <taxon>Sphingobacteriaceae</taxon>
        <taxon>Pedobacter</taxon>
    </lineage>
</organism>
<evidence type="ECO:0000256" key="6">
    <source>
        <dbReference type="RuleBase" id="RU003915"/>
    </source>
</evidence>